<accession>A0AA38U668</accession>
<evidence type="ECO:0000313" key="2">
    <source>
        <dbReference type="EMBL" id="KAJ3832921.1"/>
    </source>
</evidence>
<evidence type="ECO:0000256" key="1">
    <source>
        <dbReference type="SAM" id="MobiDB-lite"/>
    </source>
</evidence>
<feature type="region of interest" description="Disordered" evidence="1">
    <location>
        <begin position="129"/>
        <end position="251"/>
    </location>
</feature>
<protein>
    <submittedName>
        <fullName evidence="2">Uncharacterized protein</fullName>
    </submittedName>
</protein>
<organism evidence="2 3">
    <name type="scientific">Lentinula raphanica</name>
    <dbReference type="NCBI Taxonomy" id="153919"/>
    <lineage>
        <taxon>Eukaryota</taxon>
        <taxon>Fungi</taxon>
        <taxon>Dikarya</taxon>
        <taxon>Basidiomycota</taxon>
        <taxon>Agaricomycotina</taxon>
        <taxon>Agaricomycetes</taxon>
        <taxon>Agaricomycetidae</taxon>
        <taxon>Agaricales</taxon>
        <taxon>Marasmiineae</taxon>
        <taxon>Omphalotaceae</taxon>
        <taxon>Lentinula</taxon>
    </lineage>
</organism>
<keyword evidence="3" id="KW-1185">Reference proteome</keyword>
<comment type="caution">
    <text evidence="2">The sequence shown here is derived from an EMBL/GenBank/DDBJ whole genome shotgun (WGS) entry which is preliminary data.</text>
</comment>
<feature type="compositionally biased region" description="Acidic residues" evidence="1">
    <location>
        <begin position="189"/>
        <end position="215"/>
    </location>
</feature>
<feature type="compositionally biased region" description="Polar residues" evidence="1">
    <location>
        <begin position="235"/>
        <end position="251"/>
    </location>
</feature>
<proteinExistence type="predicted"/>
<dbReference type="EMBL" id="MU806816">
    <property type="protein sequence ID" value="KAJ3832921.1"/>
    <property type="molecule type" value="Genomic_DNA"/>
</dbReference>
<feature type="compositionally biased region" description="Basic and acidic residues" evidence="1">
    <location>
        <begin position="37"/>
        <end position="55"/>
    </location>
</feature>
<dbReference type="AlphaFoldDB" id="A0AA38U668"/>
<feature type="region of interest" description="Disordered" evidence="1">
    <location>
        <begin position="34"/>
        <end position="55"/>
    </location>
</feature>
<evidence type="ECO:0000313" key="3">
    <source>
        <dbReference type="Proteomes" id="UP001163846"/>
    </source>
</evidence>
<dbReference type="Proteomes" id="UP001163846">
    <property type="component" value="Unassembled WGS sequence"/>
</dbReference>
<reference evidence="2" key="1">
    <citation type="submission" date="2022-08" db="EMBL/GenBank/DDBJ databases">
        <authorList>
            <consortium name="DOE Joint Genome Institute"/>
            <person name="Min B."/>
            <person name="Riley R."/>
            <person name="Sierra-Patev S."/>
            <person name="Naranjo-Ortiz M."/>
            <person name="Looney B."/>
            <person name="Konkel Z."/>
            <person name="Slot J.C."/>
            <person name="Sakamoto Y."/>
            <person name="Steenwyk J.L."/>
            <person name="Rokas A."/>
            <person name="Carro J."/>
            <person name="Camarero S."/>
            <person name="Ferreira P."/>
            <person name="Molpeceres G."/>
            <person name="Ruiz-Duenas F.J."/>
            <person name="Serrano A."/>
            <person name="Henrissat B."/>
            <person name="Drula E."/>
            <person name="Hughes K.W."/>
            <person name="Mata J.L."/>
            <person name="Ishikawa N.K."/>
            <person name="Vargas-Isla R."/>
            <person name="Ushijima S."/>
            <person name="Smith C.A."/>
            <person name="Ahrendt S."/>
            <person name="Andreopoulos W."/>
            <person name="He G."/>
            <person name="Labutti K."/>
            <person name="Lipzen A."/>
            <person name="Ng V."/>
            <person name="Sandor L."/>
            <person name="Barry K."/>
            <person name="Martinez A.T."/>
            <person name="Xiao Y."/>
            <person name="Gibbons J.G."/>
            <person name="Terashima K."/>
            <person name="Hibbett D.S."/>
            <person name="Grigoriev I.V."/>
        </authorList>
    </citation>
    <scope>NUCLEOTIDE SEQUENCE</scope>
    <source>
        <strain evidence="2">TFB9207</strain>
    </source>
</reference>
<name>A0AA38U668_9AGAR</name>
<sequence length="408" mass="45524">MLTGPEPEQVIENEENDRWLASSAGSILTADVAIENGDEHTREKQQDKGEMKRSLEDTYNYDYTYAYHYSMLERDDEDEEAHPIRIVTRTLYIRKRKSRERNLLHLSDHRSLPPTLPISLFENEAYTGSKQQLQHPSFPRFSRQSPQFQGGTVCKGGILGVEKTKRREENGLSHEDEQNYHASFPPLDSDSDDDDKACDSEDNEEEGEGVAEDGGEGPLPVVTSSLRGGGGAGNPNINAYTPTSGSWSPSAKPSHYLRDLLTMRHTERCRIYPEGEGGVRGSVWVWVWMGDGEIDVQVDIDDDNGNVPMILDNVADRGGTTDKGKAVNETRPPPPFCYQLLNLHTFESPRFRSCNQQLATCAFHAFSGAASLVLIRMIFGLADRDKGEKGRGLRLGRGGEFGVTGMRR</sequence>
<gene>
    <name evidence="2" type="ORF">F5878DRAFT_646373</name>
</gene>
<feature type="compositionally biased region" description="Basic and acidic residues" evidence="1">
    <location>
        <begin position="162"/>
        <end position="179"/>
    </location>
</feature>